<accession>A0A2T7BBK2</accession>
<gene>
    <name evidence="1" type="ORF">DCC81_24545</name>
</gene>
<dbReference type="OrthoDB" id="213028at2"/>
<organism evidence="1 2">
    <name type="scientific">Chitinophaga parva</name>
    <dbReference type="NCBI Taxonomy" id="2169414"/>
    <lineage>
        <taxon>Bacteria</taxon>
        <taxon>Pseudomonadati</taxon>
        <taxon>Bacteroidota</taxon>
        <taxon>Chitinophagia</taxon>
        <taxon>Chitinophagales</taxon>
        <taxon>Chitinophagaceae</taxon>
        <taxon>Chitinophaga</taxon>
    </lineage>
</organism>
<keyword evidence="2" id="KW-1185">Reference proteome</keyword>
<dbReference type="InterPro" id="IPR036390">
    <property type="entry name" value="WH_DNA-bd_sf"/>
</dbReference>
<dbReference type="GO" id="GO:0005829">
    <property type="term" value="C:cytosol"/>
    <property type="evidence" value="ECO:0007669"/>
    <property type="project" value="TreeGrafter"/>
</dbReference>
<dbReference type="InterPro" id="IPR000944">
    <property type="entry name" value="Tscrpt_reg_Rrf2"/>
</dbReference>
<dbReference type="InterPro" id="IPR036388">
    <property type="entry name" value="WH-like_DNA-bd_sf"/>
</dbReference>
<dbReference type="GO" id="GO:0003700">
    <property type="term" value="F:DNA-binding transcription factor activity"/>
    <property type="evidence" value="ECO:0007669"/>
    <property type="project" value="TreeGrafter"/>
</dbReference>
<dbReference type="EMBL" id="QCYK01000004">
    <property type="protein sequence ID" value="PUZ21761.1"/>
    <property type="molecule type" value="Genomic_DNA"/>
</dbReference>
<protein>
    <submittedName>
        <fullName evidence="1">Transcriptional regulator</fullName>
    </submittedName>
</protein>
<reference evidence="1 2" key="1">
    <citation type="submission" date="2018-04" db="EMBL/GenBank/DDBJ databases">
        <title>Chitinophaga fuyangensis sp. nov., isolated from soil in a chemical factory.</title>
        <authorList>
            <person name="Chen K."/>
        </authorList>
    </citation>
    <scope>NUCLEOTIDE SEQUENCE [LARGE SCALE GENOMIC DNA]</scope>
    <source>
        <strain evidence="1 2">LY-1</strain>
    </source>
</reference>
<evidence type="ECO:0000313" key="2">
    <source>
        <dbReference type="Proteomes" id="UP000244450"/>
    </source>
</evidence>
<dbReference type="Pfam" id="PF02082">
    <property type="entry name" value="Rrf2"/>
    <property type="match status" value="1"/>
</dbReference>
<evidence type="ECO:0000313" key="1">
    <source>
        <dbReference type="EMBL" id="PUZ21761.1"/>
    </source>
</evidence>
<dbReference type="PROSITE" id="PS51197">
    <property type="entry name" value="HTH_RRF2_2"/>
    <property type="match status" value="1"/>
</dbReference>
<dbReference type="Proteomes" id="UP000244450">
    <property type="component" value="Unassembled WGS sequence"/>
</dbReference>
<dbReference type="Gene3D" id="1.10.10.10">
    <property type="entry name" value="Winged helix-like DNA-binding domain superfamily/Winged helix DNA-binding domain"/>
    <property type="match status" value="1"/>
</dbReference>
<comment type="caution">
    <text evidence="1">The sequence shown here is derived from an EMBL/GenBank/DDBJ whole genome shotgun (WGS) entry which is preliminary data.</text>
</comment>
<dbReference type="SUPFAM" id="SSF46785">
    <property type="entry name" value="Winged helix' DNA-binding domain"/>
    <property type="match status" value="1"/>
</dbReference>
<dbReference type="AlphaFoldDB" id="A0A2T7BBK2"/>
<dbReference type="PANTHER" id="PTHR33221">
    <property type="entry name" value="WINGED HELIX-TURN-HELIX TRANSCRIPTIONAL REGULATOR, RRF2 FAMILY"/>
    <property type="match status" value="1"/>
</dbReference>
<proteinExistence type="predicted"/>
<sequence length="151" mass="16549">MVKSKFAISVHILSLLATSEEEWTSSEYLAGSLNANPALVRKELGALRMAGLVESKEGKNGGSRLTRPVDQILLSDVFAAIKENHIFSYSPNQPSEDCPVGKRINISLDHLFCRIDNAVHHCLQDISLQEFCTQFGGCKGKEAAQPLQHKG</sequence>
<name>A0A2T7BBK2_9BACT</name>
<dbReference type="PANTHER" id="PTHR33221:SF15">
    <property type="entry name" value="HTH-TYPE TRANSCRIPTIONAL REGULATOR YWGB-RELATED"/>
    <property type="match status" value="1"/>
</dbReference>